<evidence type="ECO:0000313" key="1">
    <source>
        <dbReference type="EMBL" id="MPN06089.1"/>
    </source>
</evidence>
<protein>
    <submittedName>
        <fullName evidence="1">Uncharacterized protein</fullName>
    </submittedName>
</protein>
<reference evidence="1" key="1">
    <citation type="submission" date="2019-08" db="EMBL/GenBank/DDBJ databases">
        <authorList>
            <person name="Kucharzyk K."/>
            <person name="Murdoch R.W."/>
            <person name="Higgins S."/>
            <person name="Loffler F."/>
        </authorList>
    </citation>
    <scope>NUCLEOTIDE SEQUENCE</scope>
</reference>
<organism evidence="1">
    <name type="scientific">bioreactor metagenome</name>
    <dbReference type="NCBI Taxonomy" id="1076179"/>
    <lineage>
        <taxon>unclassified sequences</taxon>
        <taxon>metagenomes</taxon>
        <taxon>ecological metagenomes</taxon>
    </lineage>
</organism>
<dbReference type="AlphaFoldDB" id="A0A645EY43"/>
<accession>A0A645EY43</accession>
<name>A0A645EY43_9ZZZZ</name>
<comment type="caution">
    <text evidence="1">The sequence shown here is derived from an EMBL/GenBank/DDBJ whole genome shotgun (WGS) entry which is preliminary data.</text>
</comment>
<gene>
    <name evidence="1" type="ORF">SDC9_153344</name>
</gene>
<sequence>MQKRCLSFGIHAPLTLFKRDPDGFGQGIVLGDAAEHVDLGDLAHQILTVALGQAAGDHQGTAFARLLILRHLKDGVDGFFLGGGNKPAGVDHQHLRVLRLFGQLIAFLTQQGKHFLCIHTVLRASQRNNPNSH</sequence>
<dbReference type="EMBL" id="VSSQ01051980">
    <property type="protein sequence ID" value="MPN06089.1"/>
    <property type="molecule type" value="Genomic_DNA"/>
</dbReference>
<proteinExistence type="predicted"/>